<dbReference type="InterPro" id="IPR008422">
    <property type="entry name" value="KN_HD"/>
</dbReference>
<evidence type="ECO:0000256" key="5">
    <source>
        <dbReference type="SAM" id="Coils"/>
    </source>
</evidence>
<keyword evidence="2 4" id="KW-0371">Homeobox</keyword>
<dbReference type="InterPro" id="IPR001356">
    <property type="entry name" value="HD"/>
</dbReference>
<keyword evidence="3 4" id="KW-0539">Nucleus</keyword>
<dbReference type="AlphaFoldDB" id="A0A7S2V3W7"/>
<dbReference type="SUPFAM" id="SSF46689">
    <property type="entry name" value="Homeodomain-like"/>
    <property type="match status" value="1"/>
</dbReference>
<dbReference type="InterPro" id="IPR009057">
    <property type="entry name" value="Homeodomain-like_sf"/>
</dbReference>
<sequence length="362" mass="41026">MENEKTAKINHRKKDLLLLQEWALLNLYYPYPSRKQKHQFLVSTRLSKKQVHNWFVNYRIRIWPKKLAIATGLSQGKVKVFMEILREKQRHNIRLSRHEVQKLIADLHQGMNESVVSTTGARFSTKHNNVGSADMSSKEPNSCLQQMSRSSEKFSQENANTTYQTKLPLKHAQTAMDAPEHSCKAPKSITAQLQPDLGIFCNLGSDSKLVQDSKLVPDTKLFQVHHSGSRKNSDGGKSIGLQNLCSGMNIQPTFFAKECPRVAPCSIHVGEFSNTFPHVSLLECVPFSSHQALESAPLDGIIRDINPLEVKLRSMDVLEDENERLIRQKLEWLGENLDEEMIGATTHFGGYVLPESYSCVFL</sequence>
<feature type="coiled-coil region" evidence="5">
    <location>
        <begin position="308"/>
        <end position="335"/>
    </location>
</feature>
<keyword evidence="1 4" id="KW-0238">DNA-binding</keyword>
<comment type="subcellular location">
    <subcellularLocation>
        <location evidence="4">Nucleus</location>
    </subcellularLocation>
</comment>
<evidence type="ECO:0000313" key="7">
    <source>
        <dbReference type="EMBL" id="CAD9871411.1"/>
    </source>
</evidence>
<evidence type="ECO:0000256" key="4">
    <source>
        <dbReference type="PROSITE-ProRule" id="PRU00108"/>
    </source>
</evidence>
<gene>
    <name evidence="7" type="ORF">FJAP1339_LOCUS10160</name>
</gene>
<evidence type="ECO:0000256" key="2">
    <source>
        <dbReference type="ARBA" id="ARBA00023155"/>
    </source>
</evidence>
<feature type="domain" description="Homeobox" evidence="6">
    <location>
        <begin position="2"/>
        <end position="65"/>
    </location>
</feature>
<dbReference type="PROSITE" id="PS50071">
    <property type="entry name" value="HOMEOBOX_2"/>
    <property type="match status" value="1"/>
</dbReference>
<evidence type="ECO:0000256" key="3">
    <source>
        <dbReference type="ARBA" id="ARBA00023242"/>
    </source>
</evidence>
<name>A0A7S2V3W7_9STRA</name>
<evidence type="ECO:0000256" key="1">
    <source>
        <dbReference type="ARBA" id="ARBA00023125"/>
    </source>
</evidence>
<proteinExistence type="predicted"/>
<dbReference type="Pfam" id="PF05920">
    <property type="entry name" value="Homeobox_KN"/>
    <property type="match status" value="1"/>
</dbReference>
<dbReference type="Gene3D" id="1.10.10.60">
    <property type="entry name" value="Homeodomain-like"/>
    <property type="match status" value="1"/>
</dbReference>
<accession>A0A7S2V3W7</accession>
<dbReference type="GO" id="GO:0005634">
    <property type="term" value="C:nucleus"/>
    <property type="evidence" value="ECO:0007669"/>
    <property type="project" value="UniProtKB-SubCell"/>
</dbReference>
<reference evidence="7" key="1">
    <citation type="submission" date="2021-01" db="EMBL/GenBank/DDBJ databases">
        <authorList>
            <person name="Corre E."/>
            <person name="Pelletier E."/>
            <person name="Niang G."/>
            <person name="Scheremetjew M."/>
            <person name="Finn R."/>
            <person name="Kale V."/>
            <person name="Holt S."/>
            <person name="Cochrane G."/>
            <person name="Meng A."/>
            <person name="Brown T."/>
            <person name="Cohen L."/>
        </authorList>
    </citation>
    <scope>NUCLEOTIDE SEQUENCE</scope>
    <source>
        <strain evidence="7">CCMP1661</strain>
    </source>
</reference>
<evidence type="ECO:0000259" key="6">
    <source>
        <dbReference type="PROSITE" id="PS50071"/>
    </source>
</evidence>
<dbReference type="GO" id="GO:0006355">
    <property type="term" value="P:regulation of DNA-templated transcription"/>
    <property type="evidence" value="ECO:0007669"/>
    <property type="project" value="InterPro"/>
</dbReference>
<dbReference type="CDD" id="cd00086">
    <property type="entry name" value="homeodomain"/>
    <property type="match status" value="1"/>
</dbReference>
<feature type="DNA-binding region" description="Homeobox" evidence="4">
    <location>
        <begin position="4"/>
        <end position="66"/>
    </location>
</feature>
<protein>
    <recommendedName>
        <fullName evidence="6">Homeobox domain-containing protein</fullName>
    </recommendedName>
</protein>
<dbReference type="EMBL" id="HBHR01019988">
    <property type="protein sequence ID" value="CAD9871411.1"/>
    <property type="molecule type" value="Transcribed_RNA"/>
</dbReference>
<dbReference type="GO" id="GO:0003677">
    <property type="term" value="F:DNA binding"/>
    <property type="evidence" value="ECO:0007669"/>
    <property type="project" value="UniProtKB-UniRule"/>
</dbReference>
<keyword evidence="5" id="KW-0175">Coiled coil</keyword>
<organism evidence="7">
    <name type="scientific">Fibrocapsa japonica</name>
    <dbReference type="NCBI Taxonomy" id="94617"/>
    <lineage>
        <taxon>Eukaryota</taxon>
        <taxon>Sar</taxon>
        <taxon>Stramenopiles</taxon>
        <taxon>Ochrophyta</taxon>
        <taxon>Raphidophyceae</taxon>
        <taxon>Chattonellales</taxon>
        <taxon>Chattonellaceae</taxon>
        <taxon>Fibrocapsa</taxon>
    </lineage>
</organism>